<evidence type="ECO:0000259" key="3">
    <source>
        <dbReference type="SMART" id="SM00487"/>
    </source>
</evidence>
<keyword evidence="2" id="KW-0808">Transferase</keyword>
<protein>
    <submittedName>
        <fullName evidence="4">DNA methylase N-4</fullName>
    </submittedName>
</protein>
<evidence type="ECO:0000256" key="1">
    <source>
        <dbReference type="ARBA" id="ARBA00022603"/>
    </source>
</evidence>
<organism evidence="4 5">
    <name type="scientific">Flavobacterium hungaricum</name>
    <dbReference type="NCBI Taxonomy" id="2082725"/>
    <lineage>
        <taxon>Bacteria</taxon>
        <taxon>Pseudomonadati</taxon>
        <taxon>Bacteroidota</taxon>
        <taxon>Flavobacteriia</taxon>
        <taxon>Flavobacteriales</taxon>
        <taxon>Flavobacteriaceae</taxon>
        <taxon>Flavobacterium</taxon>
    </lineage>
</organism>
<dbReference type="Pfam" id="PF01555">
    <property type="entry name" value="N6_N4_Mtase"/>
    <property type="match status" value="1"/>
</dbReference>
<dbReference type="PANTHER" id="PTHR10799">
    <property type="entry name" value="SNF2/RAD54 HELICASE FAMILY"/>
    <property type="match status" value="1"/>
</dbReference>
<evidence type="ECO:0000256" key="2">
    <source>
        <dbReference type="ARBA" id="ARBA00022679"/>
    </source>
</evidence>
<comment type="caution">
    <text evidence="4">The sequence shown here is derived from an EMBL/GenBank/DDBJ whole genome shotgun (WGS) entry which is preliminary data.</text>
</comment>
<evidence type="ECO:0000313" key="5">
    <source>
        <dbReference type="Proteomes" id="UP000640614"/>
    </source>
</evidence>
<dbReference type="RefSeq" id="WP_194141079.1">
    <property type="nucleotide sequence ID" value="NZ_PRDM01000006.1"/>
</dbReference>
<dbReference type="InterPro" id="IPR014001">
    <property type="entry name" value="Helicase_ATP-bd"/>
</dbReference>
<feature type="domain" description="Helicase ATP-binding" evidence="3">
    <location>
        <begin position="26"/>
        <end position="204"/>
    </location>
</feature>
<dbReference type="GO" id="GO:0008168">
    <property type="term" value="F:methyltransferase activity"/>
    <property type="evidence" value="ECO:0007669"/>
    <property type="project" value="UniProtKB-KW"/>
</dbReference>
<dbReference type="InterPro" id="IPR002941">
    <property type="entry name" value="DNA_methylase_N4/N6"/>
</dbReference>
<dbReference type="Proteomes" id="UP000640614">
    <property type="component" value="Unassembled WGS sequence"/>
</dbReference>
<keyword evidence="1 4" id="KW-0489">Methyltransferase</keyword>
<dbReference type="InterPro" id="IPR027417">
    <property type="entry name" value="P-loop_NTPase"/>
</dbReference>
<proteinExistence type="predicted"/>
<dbReference type="Gene3D" id="3.40.50.300">
    <property type="entry name" value="P-loop containing nucleotide triphosphate hydrolases"/>
    <property type="match status" value="2"/>
</dbReference>
<reference evidence="4 5" key="1">
    <citation type="submission" date="2018-07" db="EMBL/GenBank/DDBJ databases">
        <title>Genome assembly of strain KB82.</title>
        <authorList>
            <person name="Kukolya J."/>
            <person name="Horvath B."/>
            <person name="Nagy I."/>
            <person name="Toth A."/>
        </authorList>
    </citation>
    <scope>NUCLEOTIDE SEQUENCE [LARGE SCALE GENOMIC DNA]</scope>
    <source>
        <strain evidence="4 5">Kb82</strain>
    </source>
</reference>
<gene>
    <name evidence="4" type="ORF">C4F50_23830</name>
</gene>
<sequence>MIYTEFLENKIVIAESYGVDIDKNRINPIALPHQKDIIHWSIAGGRRAIFASFGLGKTLMQLEIARLIIEITGKPFLICMPLGVVGEFRDDNDLLKTGFDIKYITDTDEVDILQNAIYVTNYERVRKGDIKPEYFGGVSFDEASILRNLKTETTNYVLKHFGTINYRFVATATPTPNDFIEILNYADFLGVIDRGHALTRFFQRDSTKAGHLTLYENKKEEFWKWVSSWAVFINKPSDLGYDDTGYNLPKLNFHEVEIDNSPEGVITNKDGKIVMFKDLTKSLPDTSKEKNESIDIRVEKAYQIVKENAPYSNWILWHHIDKERDAIEKRFKSDEHIDLRTVTGSQKNSEKEKLLIDFKHSMYQILSTKPKIAGSGCNFQKDCNNMIYVGIDYKFNDFIQGIHRLYRFKQEKEVNVWVIFTNNEREVLKTLKDKWRKHIELQTEMINLVREYGLNTDKITADMKRQIFKNKRSATIGNATVFNDDTVHVHENMADDSTDMILTSIPFGDHYEYSDNYNDFGHNNGNEEFFKQMDYLTPHLLRTLKPGKIAAIHVKDRIRYSYQNGTSFTTIDDFSGKTVSHFVKHGFYLVGKITVTTDVVRENNQTYRLGWSEQCKDATKMGVGLPEYILLFRKRPTEMNNAYADEPVIKAKNEHEVYCNTCQKIVDLKDKKEIKVIDDVVCCVKCETDHFSPIEEIYPVDNWQLDAHAYWKSSGDRFMSSQELSTAEMKTIFNRWREFDKSNVYNFQEHLKVCSDLDKAGKLSRLFMTIPPTSSNEMVWTDVNRMHTLNANQANRKKEKHICPLQLDIIERLINRFTMKGDVVDDPFGGLFSTAYKALEMGRKAISAELNPSYYDDGLFYLKGIEYKINVPTLFEL</sequence>
<name>A0ABR9TRK5_9FLAO</name>
<dbReference type="InterPro" id="IPR029063">
    <property type="entry name" value="SAM-dependent_MTases_sf"/>
</dbReference>
<keyword evidence="5" id="KW-1185">Reference proteome</keyword>
<dbReference type="SUPFAM" id="SSF52540">
    <property type="entry name" value="P-loop containing nucleoside triphosphate hydrolases"/>
    <property type="match status" value="2"/>
</dbReference>
<dbReference type="EMBL" id="PRDM01000006">
    <property type="protein sequence ID" value="MBE8727958.1"/>
    <property type="molecule type" value="Genomic_DNA"/>
</dbReference>
<dbReference type="SMART" id="SM00487">
    <property type="entry name" value="DEXDc"/>
    <property type="match status" value="1"/>
</dbReference>
<dbReference type="GO" id="GO:0032259">
    <property type="term" value="P:methylation"/>
    <property type="evidence" value="ECO:0007669"/>
    <property type="project" value="UniProtKB-KW"/>
</dbReference>
<dbReference type="Gene3D" id="3.40.50.150">
    <property type="entry name" value="Vaccinia Virus protein VP39"/>
    <property type="match status" value="2"/>
</dbReference>
<evidence type="ECO:0000313" key="4">
    <source>
        <dbReference type="EMBL" id="MBE8727958.1"/>
    </source>
</evidence>
<accession>A0ABR9TRK5</accession>
<dbReference type="SUPFAM" id="SSF53335">
    <property type="entry name" value="S-adenosyl-L-methionine-dependent methyltransferases"/>
    <property type="match status" value="1"/>
</dbReference>